<feature type="region of interest" description="Disordered" evidence="9">
    <location>
        <begin position="1"/>
        <end position="20"/>
    </location>
</feature>
<reference evidence="11" key="2">
    <citation type="submission" date="2025-09" db="UniProtKB">
        <authorList>
            <consortium name="Ensembl"/>
        </authorList>
    </citation>
    <scope>IDENTIFICATION</scope>
</reference>
<keyword evidence="1 8" id="KW-0328">Glycosyltransferase</keyword>
<comment type="similarity">
    <text evidence="6">Belongs to the ARTD/PARP family.</text>
</comment>
<dbReference type="InterPro" id="IPR051838">
    <property type="entry name" value="ARTD_PARP"/>
</dbReference>
<keyword evidence="4" id="KW-0013">ADP-ribosylation</keyword>
<evidence type="ECO:0000256" key="2">
    <source>
        <dbReference type="ARBA" id="ARBA00022679"/>
    </source>
</evidence>
<organism evidence="11 12">
    <name type="scientific">Varanus komodoensis</name>
    <name type="common">Komodo dragon</name>
    <dbReference type="NCBI Taxonomy" id="61221"/>
    <lineage>
        <taxon>Eukaryota</taxon>
        <taxon>Metazoa</taxon>
        <taxon>Chordata</taxon>
        <taxon>Craniata</taxon>
        <taxon>Vertebrata</taxon>
        <taxon>Euteleostomi</taxon>
        <taxon>Lepidosauria</taxon>
        <taxon>Squamata</taxon>
        <taxon>Bifurcata</taxon>
        <taxon>Unidentata</taxon>
        <taxon>Episquamata</taxon>
        <taxon>Toxicofera</taxon>
        <taxon>Anguimorpha</taxon>
        <taxon>Paleoanguimorpha</taxon>
        <taxon>Varanoidea</taxon>
        <taxon>Varanidae</taxon>
        <taxon>Varanus</taxon>
    </lineage>
</organism>
<dbReference type="Gene3D" id="3.90.228.10">
    <property type="match status" value="1"/>
</dbReference>
<feature type="domain" description="PARP catalytic" evidence="10">
    <location>
        <begin position="613"/>
        <end position="832"/>
    </location>
</feature>
<comment type="function">
    <text evidence="7">Mono-ADP-ribosyltransferase that mediates mono-ADP-ribosylation of target proteins.</text>
</comment>
<evidence type="ECO:0000313" key="11">
    <source>
        <dbReference type="Ensembl" id="ENSVKKP00000001917.1"/>
    </source>
</evidence>
<evidence type="ECO:0000256" key="6">
    <source>
        <dbReference type="ARBA" id="ARBA00024347"/>
    </source>
</evidence>
<evidence type="ECO:0000256" key="3">
    <source>
        <dbReference type="ARBA" id="ARBA00022695"/>
    </source>
</evidence>
<sequence length="842" mass="94357">SGCSPPPPPPPPPPLPSSPPPRLFMGMCSRQERIQKDIDVVIQKCKAEKDCLFADFRYADSTFTFTYIGGSKRYDYKLKYSDNDEDVLVTTEPIPVIFHRIATELRKTSDVSCCLSIKSKLQRENGEESRHSSAVEEDSEGDNDSEEFYYGGQVSYDGELHKHPQLEADLAAVRELYGPNAVSLREYGAIDDVDIDLHIDVSFLDEEIAVAWDVIRTEPIIVRLHCSLTQYLNGPVPTVDVFQISTKERFGLGHQLKKIMQTFVTQQWKNGKEKSNSTHNKKMSEKKVKSPLHIFSTLRRSPSYPPPGCGKNKTKLKPEQDGISKTHKLLRRTCSSTVKAENTCVTKSHRTFGRSLSSDPRAEHTMTIKSHKLLNHSCSAAIKQDECITLKPHKLLSRSCAGDMRCEHNSTLKPHKLLSRSYSSNLRMDELDGLKNHKLLSKTYSSAPKSSKMELFKEPTIAEGRRLSLTSGLIGILTPSSSSPSQSTPTYGAKSVPIRDNGFLVQTIEFAEQRIPVLNEYCVVCDEPHVFQNGPMLRPTVCERELCVFAFQTLGVMNEAADEIATGAQVVDLLVSMCRSALESPRKVVIFEPYPSVVDPNDSQMLAFNPRKKNYDRVMKALDSITSIREMTQAPYLEIKKQMDKQDPLQLKFMHTPHQFLLLSSPPAKESNFRAAKNLYGSTFAFHGSHIENWHSILRNGLVVASNTRLQLHGAMFGSGIYLSPLSSISFGYSGDIYKSLYTGGITLPSNICFPLQSQKKGQQSQFLQSRNLKCIALCEVITSHDLHKHGEIWVVPNTDHVCTRFFFVYEDGQVGDTSINTQEPSIHKEILRVIGNQTATG</sequence>
<dbReference type="PROSITE" id="PS51059">
    <property type="entry name" value="PARP_CATALYTIC"/>
    <property type="match status" value="1"/>
</dbReference>
<dbReference type="EC" id="2.4.2.-" evidence="8"/>
<protein>
    <recommendedName>
        <fullName evidence="8">Poly [ADP-ribose] polymerase</fullName>
        <shortName evidence="8">PARP</shortName>
        <ecNumber evidence="8">2.4.2.-</ecNumber>
    </recommendedName>
</protein>
<keyword evidence="12" id="KW-1185">Reference proteome</keyword>
<evidence type="ECO:0000259" key="10">
    <source>
        <dbReference type="PROSITE" id="PS51059"/>
    </source>
</evidence>
<dbReference type="Ensembl" id="ENSVKKT00000001980.1">
    <property type="protein sequence ID" value="ENSVKKP00000001917.1"/>
    <property type="gene ID" value="ENSVKKG00000001498.1"/>
</dbReference>
<evidence type="ECO:0000256" key="4">
    <source>
        <dbReference type="ARBA" id="ARBA00022765"/>
    </source>
</evidence>
<dbReference type="FunFam" id="3.90.228.10:FF:000007">
    <property type="entry name" value="Poly [ADP-ribose] polymerase"/>
    <property type="match status" value="1"/>
</dbReference>
<keyword evidence="3" id="KW-0548">Nucleotidyltransferase</keyword>
<evidence type="ECO:0000256" key="5">
    <source>
        <dbReference type="ARBA" id="ARBA00023027"/>
    </source>
</evidence>
<feature type="region of interest" description="Disordered" evidence="9">
    <location>
        <begin position="125"/>
        <end position="146"/>
    </location>
</feature>
<accession>A0A8D2IQC1</accession>
<dbReference type="OMA" id="XEYGAID"/>
<dbReference type="PANTHER" id="PTHR21328">
    <property type="entry name" value="POLY ADP-RIBOSE POLYMERASE FAMILY, MEMBER PARP"/>
    <property type="match status" value="1"/>
</dbReference>
<evidence type="ECO:0000256" key="9">
    <source>
        <dbReference type="SAM" id="MobiDB-lite"/>
    </source>
</evidence>
<evidence type="ECO:0000256" key="8">
    <source>
        <dbReference type="RuleBase" id="RU362114"/>
    </source>
</evidence>
<dbReference type="GO" id="GO:0003950">
    <property type="term" value="F:NAD+ poly-ADP-ribosyltransferase activity"/>
    <property type="evidence" value="ECO:0007669"/>
    <property type="project" value="UniProtKB-UniRule"/>
</dbReference>
<proteinExistence type="inferred from homology"/>
<reference evidence="11" key="1">
    <citation type="submission" date="2025-08" db="UniProtKB">
        <authorList>
            <consortium name="Ensembl"/>
        </authorList>
    </citation>
    <scope>IDENTIFICATION</scope>
</reference>
<dbReference type="CDD" id="cd01341">
    <property type="entry name" value="ADP_ribosyl"/>
    <property type="match status" value="2"/>
</dbReference>
<evidence type="ECO:0000313" key="12">
    <source>
        <dbReference type="Proteomes" id="UP000694545"/>
    </source>
</evidence>
<dbReference type="Pfam" id="PF00644">
    <property type="entry name" value="PARP"/>
    <property type="match status" value="1"/>
</dbReference>
<dbReference type="SUPFAM" id="SSF56399">
    <property type="entry name" value="ADP-ribosylation"/>
    <property type="match status" value="1"/>
</dbReference>
<evidence type="ECO:0000256" key="7">
    <source>
        <dbReference type="ARBA" id="ARBA00055359"/>
    </source>
</evidence>
<keyword evidence="2 8" id="KW-0808">Transferase</keyword>
<dbReference type="InterPro" id="IPR012317">
    <property type="entry name" value="Poly(ADP-ribose)pol_cat_dom"/>
</dbReference>
<feature type="compositionally biased region" description="Acidic residues" evidence="9">
    <location>
        <begin position="135"/>
        <end position="146"/>
    </location>
</feature>
<dbReference type="Proteomes" id="UP000694545">
    <property type="component" value="Unplaced"/>
</dbReference>
<dbReference type="GO" id="GO:0016779">
    <property type="term" value="F:nucleotidyltransferase activity"/>
    <property type="evidence" value="ECO:0007669"/>
    <property type="project" value="UniProtKB-KW"/>
</dbReference>
<evidence type="ECO:0000256" key="1">
    <source>
        <dbReference type="ARBA" id="ARBA00022676"/>
    </source>
</evidence>
<name>A0A8D2IQC1_VARKO</name>
<dbReference type="AlphaFoldDB" id="A0A8D2IQC1"/>
<feature type="compositionally biased region" description="Basic and acidic residues" evidence="9">
    <location>
        <begin position="125"/>
        <end position="134"/>
    </location>
</feature>
<keyword evidence="5 8" id="KW-0520">NAD</keyword>